<dbReference type="AlphaFoldDB" id="A0A367ZL32"/>
<evidence type="ECO:0000313" key="2">
    <source>
        <dbReference type="Proteomes" id="UP000252355"/>
    </source>
</evidence>
<evidence type="ECO:0000313" key="1">
    <source>
        <dbReference type="EMBL" id="RCK78806.1"/>
    </source>
</evidence>
<protein>
    <submittedName>
        <fullName evidence="1">Uncharacterized protein</fullName>
    </submittedName>
</protein>
<dbReference type="Proteomes" id="UP000252355">
    <property type="component" value="Unassembled WGS sequence"/>
</dbReference>
<proteinExistence type="predicted"/>
<organism evidence="1 2">
    <name type="scientific">Candidatus Ozemobacter sibiricus</name>
    <dbReference type="NCBI Taxonomy" id="2268124"/>
    <lineage>
        <taxon>Bacteria</taxon>
        <taxon>Candidatus Ozemobacteria</taxon>
        <taxon>Candidatus Ozemobacterales</taxon>
        <taxon>Candidatus Ozemobacteraceae</taxon>
        <taxon>Candidatus Ozemobacter</taxon>
    </lineage>
</organism>
<accession>A0A367ZL32</accession>
<sequence>MSGPGDKFRVLLRHDTKNTKKDRERPVRIYLVAAAPKSRCAFARSSSQKSAHRCIISRR</sequence>
<gene>
    <name evidence="1" type="ORF">OZSIB_0956</name>
</gene>
<dbReference type="EMBL" id="QOQW01000018">
    <property type="protein sequence ID" value="RCK78806.1"/>
    <property type="molecule type" value="Genomic_DNA"/>
</dbReference>
<reference evidence="1 2" key="1">
    <citation type="submission" date="2018-05" db="EMBL/GenBank/DDBJ databases">
        <title>A metagenomic window into the 2 km-deep terrestrial subsurface aquifer revealed taxonomically and functionally diverse microbial community comprising novel uncultured bacterial lineages.</title>
        <authorList>
            <person name="Kadnikov V.V."/>
            <person name="Mardanov A.V."/>
            <person name="Beletsky A.V."/>
            <person name="Banks D."/>
            <person name="Pimenov N.V."/>
            <person name="Frank Y.A."/>
            <person name="Karnachuk O.V."/>
            <person name="Ravin N.V."/>
        </authorList>
    </citation>
    <scope>NUCLEOTIDE SEQUENCE [LARGE SCALE GENOMIC DNA]</scope>
    <source>
        <strain evidence="1">BY5</strain>
    </source>
</reference>
<comment type="caution">
    <text evidence="1">The sequence shown here is derived from an EMBL/GenBank/DDBJ whole genome shotgun (WGS) entry which is preliminary data.</text>
</comment>
<name>A0A367ZL32_9BACT</name>